<organism evidence="1 2">
    <name type="scientific">Epicoccum nigrum</name>
    <name type="common">Soil fungus</name>
    <name type="synonym">Epicoccum purpurascens</name>
    <dbReference type="NCBI Taxonomy" id="105696"/>
    <lineage>
        <taxon>Eukaryota</taxon>
        <taxon>Fungi</taxon>
        <taxon>Dikarya</taxon>
        <taxon>Ascomycota</taxon>
        <taxon>Pezizomycotina</taxon>
        <taxon>Dothideomycetes</taxon>
        <taxon>Pleosporomycetidae</taxon>
        <taxon>Pleosporales</taxon>
        <taxon>Pleosporineae</taxon>
        <taxon>Didymellaceae</taxon>
        <taxon>Epicoccum</taxon>
    </lineage>
</organism>
<evidence type="ECO:0000313" key="1">
    <source>
        <dbReference type="EMBL" id="OSS43775.1"/>
    </source>
</evidence>
<evidence type="ECO:0000313" key="2">
    <source>
        <dbReference type="Proteomes" id="UP000193240"/>
    </source>
</evidence>
<gene>
    <name evidence="1" type="ORF">B5807_11604</name>
</gene>
<dbReference type="InParanoid" id="A0A1Y2LIX1"/>
<dbReference type="Proteomes" id="UP000193240">
    <property type="component" value="Unassembled WGS sequence"/>
</dbReference>
<dbReference type="InterPro" id="IPR038883">
    <property type="entry name" value="AN11006-like"/>
</dbReference>
<sequence>MLKSAKDTISRRNRMNSQLLRLPPEIRQQIFGYVFNYALIRNRNVSNETFPHWGFYPGGGEIILACRQIYEDYHEILGFMLGPTILELDCIVYLKYIRKYFKQLDCAKIQELVCGPRLMSIMVAHQSDPSMRIVLEKDIQNLLKRFPALKEITVVADLSDHGYFTPEEFVDKEFGLDTAEWRLKINIRKINDKAANQVSSRDRALGLMCSLLPGANSYHPLIFSLAQLRARLEGPQRGEAFSTVCQSTSKDSIQIDRTGSPFLNLPTHIRNAIYAHAFSTAHTHAIYNPNSNYMSRCTIVEDGTSLLLVSHQLNAEATPYKHTYIMLVVSKPLYFPEFVAIKKAAKSDRITTVRLPILMVMAMYATIYSHEPREAAWPKDKVVEDAFSGLECVEVSRDKVNEEERKRIYVTLKKALAENKGVKRAIRIAFCRLEVLVRIYDKTRLG</sequence>
<dbReference type="PANTHER" id="PTHR42085:SF1">
    <property type="entry name" value="F-BOX DOMAIN-CONTAINING PROTEIN"/>
    <property type="match status" value="1"/>
</dbReference>
<accession>A0A1Y2LIX1</accession>
<reference evidence="1 2" key="1">
    <citation type="journal article" date="2017" name="Genome Announc.">
        <title>Genome sequence of the saprophytic ascomycete Epicoccum nigrum ICMP 19927 strain isolated from New Zealand.</title>
        <authorList>
            <person name="Fokin M."/>
            <person name="Fleetwood D."/>
            <person name="Weir B.S."/>
            <person name="Villas-Boas S.G."/>
        </authorList>
    </citation>
    <scope>NUCLEOTIDE SEQUENCE [LARGE SCALE GENOMIC DNA]</scope>
    <source>
        <strain evidence="1 2">ICMP 19927</strain>
    </source>
</reference>
<dbReference type="AlphaFoldDB" id="A0A1Y2LIX1"/>
<keyword evidence="2" id="KW-1185">Reference proteome</keyword>
<protein>
    <submittedName>
        <fullName evidence="1">Uncharacterized protein</fullName>
    </submittedName>
</protein>
<name>A0A1Y2LIX1_EPING</name>
<dbReference type="EMBL" id="KZ107861">
    <property type="protein sequence ID" value="OSS43775.1"/>
    <property type="molecule type" value="Genomic_DNA"/>
</dbReference>
<proteinExistence type="predicted"/>
<dbReference type="PANTHER" id="PTHR42085">
    <property type="entry name" value="F-BOX DOMAIN-CONTAINING PROTEIN"/>
    <property type="match status" value="1"/>
</dbReference>